<dbReference type="PANTHER" id="PTHR23093">
    <property type="entry name" value="SIMILAR TO CHROMOSOME 3 OPEN READING FRAME 20"/>
    <property type="match status" value="1"/>
</dbReference>
<keyword evidence="3" id="KW-1185">Reference proteome</keyword>
<reference evidence="2" key="1">
    <citation type="submission" date="2020-07" db="EMBL/GenBank/DDBJ databases">
        <title>Clarias magur genome sequencing, assembly and annotation.</title>
        <authorList>
            <person name="Kushwaha B."/>
            <person name="Kumar R."/>
            <person name="Das P."/>
            <person name="Joshi C.G."/>
            <person name="Kumar D."/>
            <person name="Nagpure N.S."/>
            <person name="Pandey M."/>
            <person name="Agarwal S."/>
            <person name="Srivastava S."/>
            <person name="Singh M."/>
            <person name="Sahoo L."/>
            <person name="Jayasankar P."/>
            <person name="Meher P.K."/>
            <person name="Koringa P.G."/>
            <person name="Iquebal M.A."/>
            <person name="Das S.P."/>
            <person name="Bit A."/>
            <person name="Patnaik S."/>
            <person name="Patel N."/>
            <person name="Shah T.M."/>
            <person name="Hinsu A."/>
            <person name="Jena J.K."/>
        </authorList>
    </citation>
    <scope>NUCLEOTIDE SEQUENCE</scope>
    <source>
        <strain evidence="2">CIFAMagur01</strain>
        <tissue evidence="2">Testis</tissue>
    </source>
</reference>
<protein>
    <submittedName>
        <fullName evidence="2">Glutamate-rich protein 6</fullName>
    </submittedName>
</protein>
<evidence type="ECO:0000313" key="2">
    <source>
        <dbReference type="EMBL" id="KAF5896708.1"/>
    </source>
</evidence>
<evidence type="ECO:0000259" key="1">
    <source>
        <dbReference type="Pfam" id="PF14977"/>
    </source>
</evidence>
<proteinExistence type="predicted"/>
<feature type="non-terminal residue" evidence="2">
    <location>
        <position position="362"/>
    </location>
</feature>
<dbReference type="EMBL" id="QNUK01000267">
    <property type="protein sequence ID" value="KAF5896708.1"/>
    <property type="molecule type" value="Genomic_DNA"/>
</dbReference>
<name>A0A8J4TY35_CLAMG</name>
<organism evidence="2 3">
    <name type="scientific">Clarias magur</name>
    <name type="common">Asian catfish</name>
    <name type="synonym">Macropteronotus magur</name>
    <dbReference type="NCBI Taxonomy" id="1594786"/>
    <lineage>
        <taxon>Eukaryota</taxon>
        <taxon>Metazoa</taxon>
        <taxon>Chordata</taxon>
        <taxon>Craniata</taxon>
        <taxon>Vertebrata</taxon>
        <taxon>Euteleostomi</taxon>
        <taxon>Actinopterygii</taxon>
        <taxon>Neopterygii</taxon>
        <taxon>Teleostei</taxon>
        <taxon>Ostariophysi</taxon>
        <taxon>Siluriformes</taxon>
        <taxon>Clariidae</taxon>
        <taxon>Clarias</taxon>
    </lineage>
</organism>
<dbReference type="Pfam" id="PF14977">
    <property type="entry name" value="FAM194"/>
    <property type="match status" value="1"/>
</dbReference>
<accession>A0A8J4TY35</accession>
<dbReference type="InterPro" id="IPR029281">
    <property type="entry name" value="FAM194_C"/>
</dbReference>
<feature type="domain" description="FAM194 C-terminal" evidence="1">
    <location>
        <begin position="164"/>
        <end position="331"/>
    </location>
</feature>
<dbReference type="PANTHER" id="PTHR23093:SF18">
    <property type="entry name" value="GLUTAMATE RICH 6"/>
    <property type="match status" value="1"/>
</dbReference>
<gene>
    <name evidence="2" type="ORF">DAT39_013580</name>
</gene>
<dbReference type="OrthoDB" id="527209at2759"/>
<comment type="caution">
    <text evidence="2">The sequence shown here is derived from an EMBL/GenBank/DDBJ whole genome shotgun (WGS) entry which is preliminary data.</text>
</comment>
<dbReference type="Proteomes" id="UP000727407">
    <property type="component" value="Unassembled WGS sequence"/>
</dbReference>
<dbReference type="AlphaFoldDB" id="A0A8J4TY35"/>
<evidence type="ECO:0000313" key="3">
    <source>
        <dbReference type="Proteomes" id="UP000727407"/>
    </source>
</evidence>
<sequence>MEEIEEEPEECGFHGVLRYRREAEWRKIGLLPPSTRDHTVWCEFCGVKARPPLDFSKPTRSEDFCCAQYMEMFKKVEQYWRVLESDSNKEKGVQQVAKETLRKPKKQTEIPGCKVTSSRLFTTISFRLSEFLRFRKKEAKSKPSKLCSNICSFLPGFGLCHKQGHLQKFYSNGNKFLMALPDGTCQVFYPSGNLAIITFVDDMEGVCIIFDDTRTSCTVRAFFQSSGIATCYHKNGNTGLYMELWGGLSQNEDSSRRRKWKWTGQNRNKPTPFKPIYLSLNKNIGVRVQGRESVFVTFLASGQQARICVGSYTKAIVQMPTLCKEELMLQSRFISHATKSLFLHYILIVQCLFHSSESYQLK</sequence>